<dbReference type="Gene3D" id="1.25.40.10">
    <property type="entry name" value="Tetratricopeptide repeat domain"/>
    <property type="match status" value="1"/>
</dbReference>
<proteinExistence type="predicted"/>
<feature type="repeat" description="TPR" evidence="1">
    <location>
        <begin position="211"/>
        <end position="244"/>
    </location>
</feature>
<accession>A0A9W9ZB87</accession>
<keyword evidence="3" id="KW-1185">Reference proteome</keyword>
<evidence type="ECO:0000256" key="1">
    <source>
        <dbReference type="PROSITE-ProRule" id="PRU00339"/>
    </source>
</evidence>
<dbReference type="EMBL" id="MU826367">
    <property type="protein sequence ID" value="KAJ7378382.1"/>
    <property type="molecule type" value="Genomic_DNA"/>
</dbReference>
<dbReference type="SMART" id="SM00028">
    <property type="entry name" value="TPR"/>
    <property type="match status" value="2"/>
</dbReference>
<dbReference type="PROSITE" id="PS50005">
    <property type="entry name" value="TPR"/>
    <property type="match status" value="1"/>
</dbReference>
<organism evidence="2 3">
    <name type="scientific">Desmophyllum pertusum</name>
    <dbReference type="NCBI Taxonomy" id="174260"/>
    <lineage>
        <taxon>Eukaryota</taxon>
        <taxon>Metazoa</taxon>
        <taxon>Cnidaria</taxon>
        <taxon>Anthozoa</taxon>
        <taxon>Hexacorallia</taxon>
        <taxon>Scleractinia</taxon>
        <taxon>Caryophylliina</taxon>
        <taxon>Caryophylliidae</taxon>
        <taxon>Desmophyllum</taxon>
    </lineage>
</organism>
<keyword evidence="1" id="KW-0802">TPR repeat</keyword>
<dbReference type="AlphaFoldDB" id="A0A9W9ZB87"/>
<comment type="caution">
    <text evidence="2">The sequence shown here is derived from an EMBL/GenBank/DDBJ whole genome shotgun (WGS) entry which is preliminary data.</text>
</comment>
<evidence type="ECO:0000313" key="2">
    <source>
        <dbReference type="EMBL" id="KAJ7378382.1"/>
    </source>
</evidence>
<dbReference type="InterPro" id="IPR011990">
    <property type="entry name" value="TPR-like_helical_dom_sf"/>
</dbReference>
<protein>
    <submittedName>
        <fullName evidence="2">Uncharacterized protein</fullName>
    </submittedName>
</protein>
<dbReference type="Proteomes" id="UP001163046">
    <property type="component" value="Unassembled WGS sequence"/>
</dbReference>
<reference evidence="2" key="1">
    <citation type="submission" date="2023-01" db="EMBL/GenBank/DDBJ databases">
        <title>Genome assembly of the deep-sea coral Lophelia pertusa.</title>
        <authorList>
            <person name="Herrera S."/>
            <person name="Cordes E."/>
        </authorList>
    </citation>
    <scope>NUCLEOTIDE SEQUENCE</scope>
    <source>
        <strain evidence="2">USNM1676648</strain>
        <tissue evidence="2">Polyp</tissue>
    </source>
</reference>
<dbReference type="SUPFAM" id="SSF48452">
    <property type="entry name" value="TPR-like"/>
    <property type="match status" value="1"/>
</dbReference>
<name>A0A9W9ZB87_9CNID</name>
<evidence type="ECO:0000313" key="3">
    <source>
        <dbReference type="Proteomes" id="UP001163046"/>
    </source>
</evidence>
<dbReference type="InterPro" id="IPR019734">
    <property type="entry name" value="TPR_rpt"/>
</dbReference>
<sequence>MPHGKGKGRKNRERNRNTDVEQIVEVHPALHFFISGNVNFANGAFLGALQDFSTALGILDLSFGPARQLHQLRVETLLGRAHCFFILGILNNSIRDGAEAFNLSQEIGFQEGIYGAIQLNLLRCEHTDDIGGAFQLALLLKTIDSKKAKAHVGRLRDKVECVFREDPTLVDKLRDNLMSCGIKLFDKRSFKQAAEYFTEVVRLFCEFSFVREAYVYQAKCHFEMEKYEEARNNVKKVLEHHPDDEEGKKYSGQH</sequence>
<dbReference type="OrthoDB" id="10510313at2759"/>
<gene>
    <name evidence="2" type="ORF">OS493_023637</name>
</gene>